<comment type="similarity">
    <text evidence="1">Belongs to the membrane fusion protein (MFP) (TC 8.A.1) family.</text>
</comment>
<dbReference type="InterPro" id="IPR058792">
    <property type="entry name" value="Beta-barrel_RND_2"/>
</dbReference>
<dbReference type="EMBL" id="AIMA01000025">
    <property type="protein sequence ID" value="EJF88418.1"/>
    <property type="molecule type" value="Genomic_DNA"/>
</dbReference>
<dbReference type="Gene3D" id="2.40.30.170">
    <property type="match status" value="1"/>
</dbReference>
<evidence type="ECO:0000256" key="2">
    <source>
        <dbReference type="SAM" id="Coils"/>
    </source>
</evidence>
<dbReference type="Proteomes" id="UP000009017">
    <property type="component" value="Unassembled WGS sequence"/>
</dbReference>
<proteinExistence type="inferred from homology"/>
<reference evidence="6 7" key="1">
    <citation type="submission" date="2012-03" db="EMBL/GenBank/DDBJ databases">
        <title>The Genome Sequence of Bartonella melophagi K-2C.</title>
        <authorList>
            <consortium name="The Broad Institute Genome Sequencing Platform"/>
            <consortium name="The Broad Institute Genome Sequencing Center for Infectious Disease"/>
            <person name="Feldgarden M."/>
            <person name="Kirby J."/>
            <person name="Kosoy M."/>
            <person name="Birtles R."/>
            <person name="Probert W.S."/>
            <person name="Chiaraviglio L."/>
            <person name="Young S.K."/>
            <person name="Zeng Q."/>
            <person name="Gargeya S."/>
            <person name="Fitzgerald M."/>
            <person name="Haas B."/>
            <person name="Abouelleil A."/>
            <person name="Alvarado L."/>
            <person name="Arachchi H.M."/>
            <person name="Berlin A."/>
            <person name="Chapman S.B."/>
            <person name="Gearin G."/>
            <person name="Goldberg J."/>
            <person name="Griggs A."/>
            <person name="Gujja S."/>
            <person name="Hansen M."/>
            <person name="Heiman D."/>
            <person name="Howarth C."/>
            <person name="Larimer J."/>
            <person name="Lui A."/>
            <person name="MacDonald P.J.P."/>
            <person name="McCowen C."/>
            <person name="Montmayeur A."/>
            <person name="Murphy C."/>
            <person name="Neiman D."/>
            <person name="Pearson M."/>
            <person name="Priest M."/>
            <person name="Roberts A."/>
            <person name="Saif S."/>
            <person name="Shea T."/>
            <person name="Sisk P."/>
            <person name="Stolte C."/>
            <person name="Sykes S."/>
            <person name="Wortman J."/>
            <person name="Nusbaum C."/>
            <person name="Birren B."/>
        </authorList>
    </citation>
    <scope>NUCLEOTIDE SEQUENCE [LARGE SCALE GENOMIC DNA]</scope>
    <source>
        <strain evidence="6 7">K-2C</strain>
    </source>
</reference>
<feature type="transmembrane region" description="Helical" evidence="3">
    <location>
        <begin position="7"/>
        <end position="24"/>
    </location>
</feature>
<dbReference type="Gene3D" id="2.40.420.20">
    <property type="match status" value="1"/>
</dbReference>
<evidence type="ECO:0000259" key="4">
    <source>
        <dbReference type="Pfam" id="PF25917"/>
    </source>
</evidence>
<gene>
    <name evidence="6" type="ORF">ME3_01116</name>
</gene>
<dbReference type="Pfam" id="PF25954">
    <property type="entry name" value="Beta-barrel_RND_2"/>
    <property type="match status" value="1"/>
</dbReference>
<dbReference type="PANTHER" id="PTHR30469:SF11">
    <property type="entry name" value="BLL4320 PROTEIN"/>
    <property type="match status" value="1"/>
</dbReference>
<dbReference type="Pfam" id="PF25917">
    <property type="entry name" value="BSH_RND"/>
    <property type="match status" value="1"/>
</dbReference>
<dbReference type="AlphaFoldDB" id="J0ZJH1"/>
<dbReference type="SUPFAM" id="SSF111369">
    <property type="entry name" value="HlyD-like secretion proteins"/>
    <property type="match status" value="1"/>
</dbReference>
<feature type="coiled-coil region" evidence="2">
    <location>
        <begin position="106"/>
        <end position="133"/>
    </location>
</feature>
<name>J0ZJH1_9HYPH</name>
<dbReference type="HOGENOM" id="CLU_018816_1_2_5"/>
<evidence type="ECO:0000256" key="1">
    <source>
        <dbReference type="ARBA" id="ARBA00009477"/>
    </source>
</evidence>
<protein>
    <submittedName>
        <fullName evidence="6">Efflux transporter, RND family, MFP subunit</fullName>
    </submittedName>
</protein>
<feature type="domain" description="CusB-like beta-barrel" evidence="5">
    <location>
        <begin position="216"/>
        <end position="287"/>
    </location>
</feature>
<dbReference type="GO" id="GO:0015562">
    <property type="term" value="F:efflux transmembrane transporter activity"/>
    <property type="evidence" value="ECO:0007669"/>
    <property type="project" value="TreeGrafter"/>
</dbReference>
<keyword evidence="3" id="KW-1133">Transmembrane helix</keyword>
<dbReference type="OrthoDB" id="9806939at2"/>
<dbReference type="PANTHER" id="PTHR30469">
    <property type="entry name" value="MULTIDRUG RESISTANCE PROTEIN MDTA"/>
    <property type="match status" value="1"/>
</dbReference>
<dbReference type="RefSeq" id="WP_007477866.1">
    <property type="nucleotide sequence ID" value="NZ_JH725084.1"/>
</dbReference>
<keyword evidence="7" id="KW-1185">Reference proteome</keyword>
<evidence type="ECO:0000256" key="3">
    <source>
        <dbReference type="SAM" id="Phobius"/>
    </source>
</evidence>
<sequence length="380" mass="41867">MGSLKKIIPLMLLGAICIAIYFWPKYNIEYLVHTEGTTKNAPHAASKAPMGMPPVNVVVDLVKVQDFYERLNAIGSGRAIAAVNLTPWSGGVVDKIFVSAGTKVQMGDAIAKLDSKKEEIAAARAKVQRDNSALTLSRILKLRATNTATEVQEITARLELENANLTLSDADLALDRRTVRAPINGVVGILPTDVGNSVGLDTVIGHIENNERILVDIWVPERYASRIHKGDEVTATLIAQPDKTFVGHVYALDNMVDTQSRTLHVQIEIQNEKNVLMSGMSFSVMFQFHDGSFPVVDPLAIQWNSRGAFIWRVREDKVEYVPVSIIQHRANQVFVKAPLKDGDQIVVQGVQMLRPGGHVIINDSKTHQKQLSEANRQDGQ</sequence>
<accession>J0ZJH1</accession>
<dbReference type="PATRIC" id="fig|1094557.3.peg.1166"/>
<evidence type="ECO:0000313" key="7">
    <source>
        <dbReference type="Proteomes" id="UP000009017"/>
    </source>
</evidence>
<keyword evidence="3" id="KW-0472">Membrane</keyword>
<dbReference type="GO" id="GO:1990281">
    <property type="term" value="C:efflux pump complex"/>
    <property type="evidence" value="ECO:0007669"/>
    <property type="project" value="TreeGrafter"/>
</dbReference>
<dbReference type="eggNOG" id="COG0845">
    <property type="taxonomic scope" value="Bacteria"/>
</dbReference>
<evidence type="ECO:0000313" key="6">
    <source>
        <dbReference type="EMBL" id="EJF88418.1"/>
    </source>
</evidence>
<dbReference type="InterPro" id="IPR006143">
    <property type="entry name" value="RND_pump_MFP"/>
</dbReference>
<evidence type="ECO:0000259" key="5">
    <source>
        <dbReference type="Pfam" id="PF25954"/>
    </source>
</evidence>
<organism evidence="6 7">
    <name type="scientific">Bartonella melophagi K-2C</name>
    <dbReference type="NCBI Taxonomy" id="1094557"/>
    <lineage>
        <taxon>Bacteria</taxon>
        <taxon>Pseudomonadati</taxon>
        <taxon>Pseudomonadota</taxon>
        <taxon>Alphaproteobacteria</taxon>
        <taxon>Hyphomicrobiales</taxon>
        <taxon>Bartonellaceae</taxon>
        <taxon>Bartonella</taxon>
    </lineage>
</organism>
<feature type="domain" description="Multidrug resistance protein MdtA-like barrel-sandwich hybrid" evidence="4">
    <location>
        <begin position="83"/>
        <end position="198"/>
    </location>
</feature>
<keyword evidence="2" id="KW-0175">Coiled coil</keyword>
<dbReference type="Gene3D" id="2.40.50.100">
    <property type="match status" value="1"/>
</dbReference>
<dbReference type="InterPro" id="IPR058625">
    <property type="entry name" value="MdtA-like_BSH"/>
</dbReference>
<dbReference type="NCBIfam" id="TIGR01730">
    <property type="entry name" value="RND_mfp"/>
    <property type="match status" value="1"/>
</dbReference>
<keyword evidence="3" id="KW-0812">Transmembrane</keyword>
<dbReference type="Gene3D" id="1.10.287.470">
    <property type="entry name" value="Helix hairpin bin"/>
    <property type="match status" value="1"/>
</dbReference>
<comment type="caution">
    <text evidence="6">The sequence shown here is derived from an EMBL/GenBank/DDBJ whole genome shotgun (WGS) entry which is preliminary data.</text>
</comment>